<dbReference type="EMBL" id="MFQS01000002">
    <property type="protein sequence ID" value="OGH84103.1"/>
    <property type="molecule type" value="Genomic_DNA"/>
</dbReference>
<dbReference type="Proteomes" id="UP000176300">
    <property type="component" value="Unassembled WGS sequence"/>
</dbReference>
<sequence length="280" mass="32126">MNDMSNHSCPVCQNCQNNRLQDERLQVFVCGNCGHVFSENNVAVETIYNPNYYLAEHKNWFLHPNFKLFGIIESCLKNNFDNQNINILDVGCGRGDLLHFLHSRQPDWNLWGIDVSENKEDGIIYLQGDFVGHDFNREFNAVVGLMVIEHIPDLVSFVKKISTVLSGGGMVFLVTINSNSVIYGLARILRRFGWRGPYDRLYHHHHLQHFNSSSLRRLMEKNDFTVVKQYSHNFPLSALDLPQGSRFLGLVYYCAIACMFFVTNIFGGGLNQTIICKKKV</sequence>
<organism evidence="2 3">
    <name type="scientific">Candidatus Magasanikbacteria bacterium RIFOXYB1_FULL_40_15</name>
    <dbReference type="NCBI Taxonomy" id="1798697"/>
    <lineage>
        <taxon>Bacteria</taxon>
        <taxon>Candidatus Magasanikiibacteriota</taxon>
    </lineage>
</organism>
<dbReference type="SUPFAM" id="SSF53335">
    <property type="entry name" value="S-adenosyl-L-methionine-dependent methyltransferases"/>
    <property type="match status" value="1"/>
</dbReference>
<accession>A0A1F6NJW8</accession>
<evidence type="ECO:0008006" key="4">
    <source>
        <dbReference type="Google" id="ProtNLM"/>
    </source>
</evidence>
<keyword evidence="1" id="KW-0812">Transmembrane</keyword>
<dbReference type="STRING" id="1798697.A2373_00395"/>
<reference evidence="2 3" key="1">
    <citation type="journal article" date="2016" name="Nat. Commun.">
        <title>Thousands of microbial genomes shed light on interconnected biogeochemical processes in an aquifer system.</title>
        <authorList>
            <person name="Anantharaman K."/>
            <person name="Brown C.T."/>
            <person name="Hug L.A."/>
            <person name="Sharon I."/>
            <person name="Castelle C.J."/>
            <person name="Probst A.J."/>
            <person name="Thomas B.C."/>
            <person name="Singh A."/>
            <person name="Wilkins M.J."/>
            <person name="Karaoz U."/>
            <person name="Brodie E.L."/>
            <person name="Williams K.H."/>
            <person name="Hubbard S.S."/>
            <person name="Banfield J.F."/>
        </authorList>
    </citation>
    <scope>NUCLEOTIDE SEQUENCE [LARGE SCALE GENOMIC DNA]</scope>
</reference>
<gene>
    <name evidence="2" type="ORF">A2373_00395</name>
</gene>
<feature type="transmembrane region" description="Helical" evidence="1">
    <location>
        <begin position="250"/>
        <end position="270"/>
    </location>
</feature>
<proteinExistence type="predicted"/>
<dbReference type="CDD" id="cd02440">
    <property type="entry name" value="AdoMet_MTases"/>
    <property type="match status" value="1"/>
</dbReference>
<evidence type="ECO:0000256" key="1">
    <source>
        <dbReference type="SAM" id="Phobius"/>
    </source>
</evidence>
<name>A0A1F6NJW8_9BACT</name>
<evidence type="ECO:0000313" key="2">
    <source>
        <dbReference type="EMBL" id="OGH84103.1"/>
    </source>
</evidence>
<protein>
    <recommendedName>
        <fullName evidence="4">Methyltransferase type 11 domain-containing protein</fullName>
    </recommendedName>
</protein>
<dbReference type="PANTHER" id="PTHR43861">
    <property type="entry name" value="TRANS-ACONITATE 2-METHYLTRANSFERASE-RELATED"/>
    <property type="match status" value="1"/>
</dbReference>
<dbReference type="Pfam" id="PF13489">
    <property type="entry name" value="Methyltransf_23"/>
    <property type="match status" value="1"/>
</dbReference>
<dbReference type="InterPro" id="IPR029063">
    <property type="entry name" value="SAM-dependent_MTases_sf"/>
</dbReference>
<evidence type="ECO:0000313" key="3">
    <source>
        <dbReference type="Proteomes" id="UP000176300"/>
    </source>
</evidence>
<comment type="caution">
    <text evidence="2">The sequence shown here is derived from an EMBL/GenBank/DDBJ whole genome shotgun (WGS) entry which is preliminary data.</text>
</comment>
<dbReference type="Gene3D" id="3.40.50.150">
    <property type="entry name" value="Vaccinia Virus protein VP39"/>
    <property type="match status" value="1"/>
</dbReference>
<dbReference type="AlphaFoldDB" id="A0A1F6NJW8"/>
<keyword evidence="1" id="KW-0472">Membrane</keyword>
<keyword evidence="1" id="KW-1133">Transmembrane helix</keyword>